<dbReference type="AlphaFoldDB" id="A0A0L9TXK2"/>
<name>A0A0L9TXK2_PHAAN</name>
<feature type="region of interest" description="Disordered" evidence="1">
    <location>
        <begin position="190"/>
        <end position="226"/>
    </location>
</feature>
<sequence>MRNLAGRRSVLSRGRSTRYRAMRWCTVELGDSLVGRKHTDGGSHLQLEARSPTCPTATVTAVSGSKGSSTSSTWRRRSSNLVAVQQREKHPLKRSIQHEGLLPWFIFTIRRGLRTAAYSAAVATTTPSANFGGVVTSVPDPHIHPPPDPVVLSTPGPVVHPTRDPAAFPTPSTFIGTPLAPSFIPTSSSLSFVDNPTPSANHDSAGDDDVDPPIHDQPMIEPYGRG</sequence>
<evidence type="ECO:0000256" key="1">
    <source>
        <dbReference type="SAM" id="MobiDB-lite"/>
    </source>
</evidence>
<evidence type="ECO:0000313" key="2">
    <source>
        <dbReference type="EMBL" id="KOM35122.1"/>
    </source>
</evidence>
<accession>A0A0L9TXK2</accession>
<dbReference type="EMBL" id="CM003372">
    <property type="protein sequence ID" value="KOM35122.1"/>
    <property type="molecule type" value="Genomic_DNA"/>
</dbReference>
<proteinExistence type="predicted"/>
<protein>
    <submittedName>
        <fullName evidence="2">Uncharacterized protein</fullName>
    </submittedName>
</protein>
<reference evidence="3" key="1">
    <citation type="journal article" date="2015" name="Proc. Natl. Acad. Sci. U.S.A.">
        <title>Genome sequencing of adzuki bean (Vigna angularis) provides insight into high starch and low fat accumulation and domestication.</title>
        <authorList>
            <person name="Yang K."/>
            <person name="Tian Z."/>
            <person name="Chen C."/>
            <person name="Luo L."/>
            <person name="Zhao B."/>
            <person name="Wang Z."/>
            <person name="Yu L."/>
            <person name="Li Y."/>
            <person name="Sun Y."/>
            <person name="Li W."/>
            <person name="Chen Y."/>
            <person name="Li Y."/>
            <person name="Zhang Y."/>
            <person name="Ai D."/>
            <person name="Zhao J."/>
            <person name="Shang C."/>
            <person name="Ma Y."/>
            <person name="Wu B."/>
            <person name="Wang M."/>
            <person name="Gao L."/>
            <person name="Sun D."/>
            <person name="Zhang P."/>
            <person name="Guo F."/>
            <person name="Wang W."/>
            <person name="Li Y."/>
            <person name="Wang J."/>
            <person name="Varshney R.K."/>
            <person name="Wang J."/>
            <person name="Ling H.Q."/>
            <person name="Wan P."/>
        </authorList>
    </citation>
    <scope>NUCLEOTIDE SEQUENCE</scope>
    <source>
        <strain evidence="3">cv. Jingnong 6</strain>
    </source>
</reference>
<feature type="compositionally biased region" description="Low complexity" evidence="1">
    <location>
        <begin position="63"/>
        <end position="73"/>
    </location>
</feature>
<organism evidence="2 3">
    <name type="scientific">Phaseolus angularis</name>
    <name type="common">Azuki bean</name>
    <name type="synonym">Vigna angularis</name>
    <dbReference type="NCBI Taxonomy" id="3914"/>
    <lineage>
        <taxon>Eukaryota</taxon>
        <taxon>Viridiplantae</taxon>
        <taxon>Streptophyta</taxon>
        <taxon>Embryophyta</taxon>
        <taxon>Tracheophyta</taxon>
        <taxon>Spermatophyta</taxon>
        <taxon>Magnoliopsida</taxon>
        <taxon>eudicotyledons</taxon>
        <taxon>Gunneridae</taxon>
        <taxon>Pentapetalae</taxon>
        <taxon>rosids</taxon>
        <taxon>fabids</taxon>
        <taxon>Fabales</taxon>
        <taxon>Fabaceae</taxon>
        <taxon>Papilionoideae</taxon>
        <taxon>50 kb inversion clade</taxon>
        <taxon>NPAAA clade</taxon>
        <taxon>indigoferoid/millettioid clade</taxon>
        <taxon>Phaseoleae</taxon>
        <taxon>Vigna</taxon>
    </lineage>
</organism>
<gene>
    <name evidence="2" type="ORF">LR48_Vigan02g127200</name>
</gene>
<dbReference type="Gramene" id="KOM35122">
    <property type="protein sequence ID" value="KOM35122"/>
    <property type="gene ID" value="LR48_Vigan02g127200"/>
</dbReference>
<feature type="region of interest" description="Disordered" evidence="1">
    <location>
        <begin position="56"/>
        <end position="79"/>
    </location>
</feature>
<dbReference type="Proteomes" id="UP000053144">
    <property type="component" value="Chromosome 2"/>
</dbReference>
<feature type="compositionally biased region" description="Polar residues" evidence="1">
    <location>
        <begin position="190"/>
        <end position="202"/>
    </location>
</feature>
<evidence type="ECO:0000313" key="3">
    <source>
        <dbReference type="Proteomes" id="UP000053144"/>
    </source>
</evidence>